<feature type="compositionally biased region" description="Low complexity" evidence="1">
    <location>
        <begin position="166"/>
        <end position="175"/>
    </location>
</feature>
<keyword evidence="2" id="KW-1185">Reference proteome</keyword>
<evidence type="ECO:0000256" key="1">
    <source>
        <dbReference type="SAM" id="MobiDB-lite"/>
    </source>
</evidence>
<protein>
    <submittedName>
        <fullName evidence="3">Uncharacterized protein LOC105846793</fullName>
    </submittedName>
</protein>
<feature type="region of interest" description="Disordered" evidence="1">
    <location>
        <begin position="128"/>
        <end position="179"/>
    </location>
</feature>
<reference evidence="3" key="1">
    <citation type="submission" date="2025-08" db="UniProtKB">
        <authorList>
            <consortium name="RefSeq"/>
        </authorList>
    </citation>
    <scope>IDENTIFICATION</scope>
</reference>
<name>A0ABM4CPE1_HYDVU</name>
<organism evidence="2 3">
    <name type="scientific">Hydra vulgaris</name>
    <name type="common">Hydra</name>
    <name type="synonym">Hydra attenuata</name>
    <dbReference type="NCBI Taxonomy" id="6087"/>
    <lineage>
        <taxon>Eukaryota</taxon>
        <taxon>Metazoa</taxon>
        <taxon>Cnidaria</taxon>
        <taxon>Hydrozoa</taxon>
        <taxon>Hydroidolina</taxon>
        <taxon>Anthoathecata</taxon>
        <taxon>Aplanulata</taxon>
        <taxon>Hydridae</taxon>
        <taxon>Hydra</taxon>
    </lineage>
</organism>
<gene>
    <name evidence="3" type="primary">LOC105846793</name>
</gene>
<feature type="compositionally biased region" description="Basic residues" evidence="1">
    <location>
        <begin position="144"/>
        <end position="165"/>
    </location>
</feature>
<dbReference type="Proteomes" id="UP001652625">
    <property type="component" value="Chromosome 10"/>
</dbReference>
<feature type="compositionally biased region" description="Basic and acidic residues" evidence="1">
    <location>
        <begin position="128"/>
        <end position="143"/>
    </location>
</feature>
<sequence>MKSKRSKKGEVIEYVVEYVENASQNEPTPKEISNSCINDNTLAETQSNSNLVIDDAASSSSLICSNINLKTIDNNDTNSDDLFKSKNFVIKNRGELPEVTTSIGFDAENEKVRRSSSIKNFFSRRPNSEVFDKSDSQEKSFDKPKKHRSFSLKKRLSFGKKRRSSKLSSSSTSQDKISKSQEIFSTNQNVVLNAEVDNWRMDGFLFNTMEKKNSMQTLSLLSPCENEEKVSSSNELIKEAKNDQVEELIENKVSNEENLITKEEYKLIINLEDSLVVTIQNLDIVLNEKHISMPTNYPYDDWLFLEICH</sequence>
<dbReference type="GeneID" id="105846793"/>
<evidence type="ECO:0000313" key="2">
    <source>
        <dbReference type="Proteomes" id="UP001652625"/>
    </source>
</evidence>
<evidence type="ECO:0000313" key="3">
    <source>
        <dbReference type="RefSeq" id="XP_065663724.1"/>
    </source>
</evidence>
<proteinExistence type="predicted"/>
<dbReference type="RefSeq" id="XP_065663724.1">
    <property type="nucleotide sequence ID" value="XM_065807652.1"/>
</dbReference>
<accession>A0ABM4CPE1</accession>